<dbReference type="InParanoid" id="A0A1Y2E546"/>
<comment type="caution">
    <text evidence="2">The sequence shown here is derived from an EMBL/GenBank/DDBJ whole genome shotgun (WGS) entry which is preliminary data.</text>
</comment>
<protein>
    <submittedName>
        <fullName evidence="2">Uncharacterized protein</fullName>
    </submittedName>
</protein>
<evidence type="ECO:0000313" key="3">
    <source>
        <dbReference type="Proteomes" id="UP000193689"/>
    </source>
</evidence>
<organism evidence="2 3">
    <name type="scientific">Pseudomassariella vexata</name>
    <dbReference type="NCBI Taxonomy" id="1141098"/>
    <lineage>
        <taxon>Eukaryota</taxon>
        <taxon>Fungi</taxon>
        <taxon>Dikarya</taxon>
        <taxon>Ascomycota</taxon>
        <taxon>Pezizomycotina</taxon>
        <taxon>Sordariomycetes</taxon>
        <taxon>Xylariomycetidae</taxon>
        <taxon>Amphisphaeriales</taxon>
        <taxon>Pseudomassariaceae</taxon>
        <taxon>Pseudomassariella</taxon>
    </lineage>
</organism>
<keyword evidence="3" id="KW-1185">Reference proteome</keyword>
<proteinExistence type="predicted"/>
<dbReference type="AlphaFoldDB" id="A0A1Y2E546"/>
<evidence type="ECO:0000313" key="2">
    <source>
        <dbReference type="EMBL" id="ORY66416.1"/>
    </source>
</evidence>
<accession>A0A1Y2E546</accession>
<dbReference type="GeneID" id="63770133"/>
<sequence length="151" mass="17059">MEVPFPKDTRIPSFVCQPFLSNQGWEKPACICVYEVQICSEGSTPGVAFALLSTETLENSVRGEDVQCIWSLKISRSSDVGVGGNSTQSLVHVHVRTTTVFKVPIELDSQYVKTGKHWFRQTPTSRPPGPPTTSRLPRRSRKRRIRRRRCT</sequence>
<reference evidence="2 3" key="1">
    <citation type="submission" date="2016-07" db="EMBL/GenBank/DDBJ databases">
        <title>Pervasive Adenine N6-methylation of Active Genes in Fungi.</title>
        <authorList>
            <consortium name="DOE Joint Genome Institute"/>
            <person name="Mondo S.J."/>
            <person name="Dannebaum R.O."/>
            <person name="Kuo R.C."/>
            <person name="Labutti K."/>
            <person name="Haridas S."/>
            <person name="Kuo A."/>
            <person name="Salamov A."/>
            <person name="Ahrendt S.R."/>
            <person name="Lipzen A."/>
            <person name="Sullivan W."/>
            <person name="Andreopoulos W.B."/>
            <person name="Clum A."/>
            <person name="Lindquist E."/>
            <person name="Daum C."/>
            <person name="Ramamoorthy G.K."/>
            <person name="Gryganskyi A."/>
            <person name="Culley D."/>
            <person name="Magnuson J.K."/>
            <person name="James T.Y."/>
            <person name="O'Malley M.A."/>
            <person name="Stajich J.E."/>
            <person name="Spatafora J.W."/>
            <person name="Visel A."/>
            <person name="Grigoriev I.V."/>
        </authorList>
    </citation>
    <scope>NUCLEOTIDE SEQUENCE [LARGE SCALE GENOMIC DNA]</scope>
    <source>
        <strain evidence="2 3">CBS 129021</strain>
    </source>
</reference>
<feature type="region of interest" description="Disordered" evidence="1">
    <location>
        <begin position="117"/>
        <end position="151"/>
    </location>
</feature>
<dbReference type="EMBL" id="MCFJ01000005">
    <property type="protein sequence ID" value="ORY66416.1"/>
    <property type="molecule type" value="Genomic_DNA"/>
</dbReference>
<evidence type="ECO:0000256" key="1">
    <source>
        <dbReference type="SAM" id="MobiDB-lite"/>
    </source>
</evidence>
<feature type="compositionally biased region" description="Basic residues" evidence="1">
    <location>
        <begin position="136"/>
        <end position="151"/>
    </location>
</feature>
<name>A0A1Y2E546_9PEZI</name>
<dbReference type="Proteomes" id="UP000193689">
    <property type="component" value="Unassembled WGS sequence"/>
</dbReference>
<gene>
    <name evidence="2" type="ORF">BCR38DRAFT_179679</name>
</gene>
<dbReference type="RefSeq" id="XP_040717380.1">
    <property type="nucleotide sequence ID" value="XM_040853921.1"/>
</dbReference>